<comment type="catalytic activity">
    <reaction evidence="1">
        <text>ATP + protein L-histidine = ADP + protein N-phospho-L-histidine.</text>
        <dbReference type="EC" id="2.7.13.3"/>
    </reaction>
</comment>
<evidence type="ECO:0000256" key="5">
    <source>
        <dbReference type="ARBA" id="ARBA00022553"/>
    </source>
</evidence>
<organism evidence="17 18">
    <name type="scientific">Paenibacillus lutrae</name>
    <dbReference type="NCBI Taxonomy" id="2078573"/>
    <lineage>
        <taxon>Bacteria</taxon>
        <taxon>Bacillati</taxon>
        <taxon>Bacillota</taxon>
        <taxon>Bacilli</taxon>
        <taxon>Bacillales</taxon>
        <taxon>Paenibacillaceae</taxon>
        <taxon>Paenibacillus</taxon>
    </lineage>
</organism>
<evidence type="ECO:0000256" key="3">
    <source>
        <dbReference type="ARBA" id="ARBA00012438"/>
    </source>
</evidence>
<dbReference type="SMART" id="SM00387">
    <property type="entry name" value="HATPase_c"/>
    <property type="match status" value="1"/>
</dbReference>
<evidence type="ECO:0000259" key="16">
    <source>
        <dbReference type="PROSITE" id="PS50885"/>
    </source>
</evidence>
<dbReference type="PRINTS" id="PR00344">
    <property type="entry name" value="BCTRLSENSOR"/>
</dbReference>
<dbReference type="SUPFAM" id="SSF55874">
    <property type="entry name" value="ATPase domain of HSP90 chaperone/DNA topoisomerase II/histidine kinase"/>
    <property type="match status" value="1"/>
</dbReference>
<dbReference type="EC" id="2.7.13.3" evidence="3"/>
<evidence type="ECO:0000259" key="15">
    <source>
        <dbReference type="PROSITE" id="PS50109"/>
    </source>
</evidence>
<keyword evidence="18" id="KW-1185">Reference proteome</keyword>
<keyword evidence="5" id="KW-0597">Phosphoprotein</keyword>
<keyword evidence="4" id="KW-1003">Cell membrane</keyword>
<keyword evidence="9" id="KW-0418">Kinase</keyword>
<dbReference type="PANTHER" id="PTHR45528:SF8">
    <property type="entry name" value="HISTIDINE KINASE"/>
    <property type="match status" value="1"/>
</dbReference>
<evidence type="ECO:0000313" key="18">
    <source>
        <dbReference type="Proteomes" id="UP000490800"/>
    </source>
</evidence>
<dbReference type="SMART" id="SM00304">
    <property type="entry name" value="HAMP"/>
    <property type="match status" value="1"/>
</dbReference>
<dbReference type="PANTHER" id="PTHR45528">
    <property type="entry name" value="SENSOR HISTIDINE KINASE CPXA"/>
    <property type="match status" value="1"/>
</dbReference>
<evidence type="ECO:0000256" key="13">
    <source>
        <dbReference type="ARBA" id="ARBA00023136"/>
    </source>
</evidence>
<keyword evidence="12" id="KW-0902">Two-component regulatory system</keyword>
<dbReference type="FunFam" id="1.10.287.130:FF:000008">
    <property type="entry name" value="Two-component sensor histidine kinase"/>
    <property type="match status" value="1"/>
</dbReference>
<dbReference type="InterPro" id="IPR005467">
    <property type="entry name" value="His_kinase_dom"/>
</dbReference>
<evidence type="ECO:0000256" key="9">
    <source>
        <dbReference type="ARBA" id="ARBA00022777"/>
    </source>
</evidence>
<reference evidence="17 18" key="1">
    <citation type="journal article" date="2019" name="Microorganisms">
        <title>Paenibacillus lutrae sp. nov., A Chitinolytic Species Isolated from A River Otter in Castril Natural Park, Granada, Spain.</title>
        <authorList>
            <person name="Rodriguez M."/>
            <person name="Reina J.C."/>
            <person name="Bejar V."/>
            <person name="Llamas I."/>
        </authorList>
    </citation>
    <scope>NUCLEOTIDE SEQUENCE [LARGE SCALE GENOMIC DNA]</scope>
    <source>
        <strain evidence="17 18">N10</strain>
    </source>
</reference>
<keyword evidence="8" id="KW-0547">Nucleotide-binding</keyword>
<dbReference type="PROSITE" id="PS50885">
    <property type="entry name" value="HAMP"/>
    <property type="match status" value="1"/>
</dbReference>
<evidence type="ECO:0000256" key="6">
    <source>
        <dbReference type="ARBA" id="ARBA00022679"/>
    </source>
</evidence>
<dbReference type="Pfam" id="PF02518">
    <property type="entry name" value="HATPase_c"/>
    <property type="match status" value="1"/>
</dbReference>
<comment type="caution">
    <text evidence="17">The sequence shown here is derived from an EMBL/GenBank/DDBJ whole genome shotgun (WGS) entry which is preliminary data.</text>
</comment>
<evidence type="ECO:0000256" key="2">
    <source>
        <dbReference type="ARBA" id="ARBA00004651"/>
    </source>
</evidence>
<dbReference type="GO" id="GO:0005886">
    <property type="term" value="C:plasma membrane"/>
    <property type="evidence" value="ECO:0007669"/>
    <property type="project" value="UniProtKB-SubCell"/>
</dbReference>
<sequence>MNRIGSLLLKGSVHAAVLFRNSLTRSLQLQLILAFILCMTASIFAGRYIHDLTKPLRDAETNYSMDVKDAKYEVYNIAYVLELLQNNPAARPESGAGQGKPGTGAKPPGDLIHPLKNEEIEQILNDHAQRMKSNFYIIDHDGEVLHRSLSSPETRFNLAQLIAGSVESQSRNVNLTLQGLTAMYPFELNGTEAFVVMKTHTVYPAGPSVPLAKKSGTVSIFAAVIIFILLFYWVTRRKIRYLEELAHGLVQMSRGNLDYRVKERSRDELGALAGHMNTMANELQLSIEEERKAQRLKTELITNVSHDLRTPLTIIIGYLRLLKDRDYQNPQQAEHYTQLAYGRAEKLKLLIEELFEFTRMSSKGVPLVKTTVCLNDLLHQLTEEYVGLAEQNHLTIQLSIPAEKYFVSIDADQMIRVFENLLTNAVKYSRSPSTIEITFREEQTEGRPIRVTVTNLTEVPDSSRLDQMFERFYRMDTARSSETGGSGLGLSIARSIAEAHGGRIWAESSGSKLSFHVRLLRP</sequence>
<evidence type="ECO:0000256" key="4">
    <source>
        <dbReference type="ARBA" id="ARBA00022475"/>
    </source>
</evidence>
<dbReference type="SUPFAM" id="SSF47384">
    <property type="entry name" value="Homodimeric domain of signal transducing histidine kinase"/>
    <property type="match status" value="1"/>
</dbReference>
<dbReference type="SUPFAM" id="SSF158472">
    <property type="entry name" value="HAMP domain-like"/>
    <property type="match status" value="1"/>
</dbReference>
<evidence type="ECO:0000256" key="12">
    <source>
        <dbReference type="ARBA" id="ARBA00023012"/>
    </source>
</evidence>
<accession>A0A7X3FG04</accession>
<dbReference type="InterPro" id="IPR003660">
    <property type="entry name" value="HAMP_dom"/>
</dbReference>
<dbReference type="CDD" id="cd06225">
    <property type="entry name" value="HAMP"/>
    <property type="match status" value="1"/>
</dbReference>
<dbReference type="InterPro" id="IPR004358">
    <property type="entry name" value="Sig_transdc_His_kin-like_C"/>
</dbReference>
<dbReference type="InterPro" id="IPR003661">
    <property type="entry name" value="HisK_dim/P_dom"/>
</dbReference>
<feature type="transmembrane region" description="Helical" evidence="14">
    <location>
        <begin position="31"/>
        <end position="49"/>
    </location>
</feature>
<evidence type="ECO:0000256" key="1">
    <source>
        <dbReference type="ARBA" id="ARBA00000085"/>
    </source>
</evidence>
<evidence type="ECO:0000256" key="11">
    <source>
        <dbReference type="ARBA" id="ARBA00022989"/>
    </source>
</evidence>
<evidence type="ECO:0000256" key="10">
    <source>
        <dbReference type="ARBA" id="ARBA00022840"/>
    </source>
</evidence>
<dbReference type="AlphaFoldDB" id="A0A7X3FG04"/>
<gene>
    <name evidence="17" type="ORF">EDM21_05550</name>
</gene>
<dbReference type="Proteomes" id="UP000490800">
    <property type="component" value="Unassembled WGS sequence"/>
</dbReference>
<keyword evidence="11 14" id="KW-1133">Transmembrane helix</keyword>
<dbReference type="SMART" id="SM00388">
    <property type="entry name" value="HisKA"/>
    <property type="match status" value="1"/>
</dbReference>
<dbReference type="Pfam" id="PF00512">
    <property type="entry name" value="HisKA"/>
    <property type="match status" value="1"/>
</dbReference>
<keyword evidence="7 14" id="KW-0812">Transmembrane</keyword>
<feature type="transmembrane region" description="Helical" evidence="14">
    <location>
        <begin position="216"/>
        <end position="234"/>
    </location>
</feature>
<dbReference type="InterPro" id="IPR036890">
    <property type="entry name" value="HATPase_C_sf"/>
</dbReference>
<evidence type="ECO:0000256" key="7">
    <source>
        <dbReference type="ARBA" id="ARBA00022692"/>
    </source>
</evidence>
<dbReference type="PROSITE" id="PS50109">
    <property type="entry name" value="HIS_KIN"/>
    <property type="match status" value="1"/>
</dbReference>
<keyword evidence="13 14" id="KW-0472">Membrane</keyword>
<evidence type="ECO:0000313" key="17">
    <source>
        <dbReference type="EMBL" id="MVO98991.1"/>
    </source>
</evidence>
<feature type="domain" description="Histidine kinase" evidence="15">
    <location>
        <begin position="303"/>
        <end position="522"/>
    </location>
</feature>
<dbReference type="Gene3D" id="1.10.287.130">
    <property type="match status" value="1"/>
</dbReference>
<dbReference type="Pfam" id="PF00672">
    <property type="entry name" value="HAMP"/>
    <property type="match status" value="1"/>
</dbReference>
<dbReference type="Gene3D" id="3.30.565.10">
    <property type="entry name" value="Histidine kinase-like ATPase, C-terminal domain"/>
    <property type="match status" value="1"/>
</dbReference>
<protein>
    <recommendedName>
        <fullName evidence="3">histidine kinase</fullName>
        <ecNumber evidence="3">2.7.13.3</ecNumber>
    </recommendedName>
</protein>
<dbReference type="OrthoDB" id="9792991at2"/>
<dbReference type="InterPro" id="IPR003594">
    <property type="entry name" value="HATPase_dom"/>
</dbReference>
<dbReference type="InterPro" id="IPR050398">
    <property type="entry name" value="HssS/ArlS-like"/>
</dbReference>
<proteinExistence type="predicted"/>
<dbReference type="InterPro" id="IPR036097">
    <property type="entry name" value="HisK_dim/P_sf"/>
</dbReference>
<evidence type="ECO:0000256" key="14">
    <source>
        <dbReference type="SAM" id="Phobius"/>
    </source>
</evidence>
<keyword evidence="6" id="KW-0808">Transferase</keyword>
<dbReference type="EMBL" id="RHLK01000002">
    <property type="protein sequence ID" value="MVO98991.1"/>
    <property type="molecule type" value="Genomic_DNA"/>
</dbReference>
<dbReference type="Gene3D" id="6.10.340.10">
    <property type="match status" value="1"/>
</dbReference>
<keyword evidence="10" id="KW-0067">ATP-binding</keyword>
<name>A0A7X3FG04_9BACL</name>
<dbReference type="GO" id="GO:0000155">
    <property type="term" value="F:phosphorelay sensor kinase activity"/>
    <property type="evidence" value="ECO:0007669"/>
    <property type="project" value="InterPro"/>
</dbReference>
<comment type="subcellular location">
    <subcellularLocation>
        <location evidence="2">Cell membrane</location>
        <topology evidence="2">Multi-pass membrane protein</topology>
    </subcellularLocation>
</comment>
<dbReference type="GO" id="GO:0005524">
    <property type="term" value="F:ATP binding"/>
    <property type="evidence" value="ECO:0007669"/>
    <property type="project" value="UniProtKB-KW"/>
</dbReference>
<feature type="domain" description="HAMP" evidence="16">
    <location>
        <begin position="236"/>
        <end position="288"/>
    </location>
</feature>
<dbReference type="FunFam" id="3.30.565.10:FF:000006">
    <property type="entry name" value="Sensor histidine kinase WalK"/>
    <property type="match status" value="1"/>
</dbReference>
<dbReference type="CDD" id="cd00082">
    <property type="entry name" value="HisKA"/>
    <property type="match status" value="1"/>
</dbReference>
<evidence type="ECO:0000256" key="8">
    <source>
        <dbReference type="ARBA" id="ARBA00022741"/>
    </source>
</evidence>